<evidence type="ECO:0000256" key="1">
    <source>
        <dbReference type="SAM" id="MobiDB-lite"/>
    </source>
</evidence>
<evidence type="ECO:0000313" key="2">
    <source>
        <dbReference type="EMBL" id="KAL3798384.1"/>
    </source>
</evidence>
<dbReference type="EMBL" id="JABMIG020000046">
    <property type="protein sequence ID" value="KAL3798384.1"/>
    <property type="molecule type" value="Genomic_DNA"/>
</dbReference>
<dbReference type="AlphaFoldDB" id="A0ABD3QDB2"/>
<sequence>MSKLQSRPFRFIPAHYKVVGETSTADENSEMSLSSEKTNRSRSASSSIAESSSSSLIHSNTAPKVIDDRESSIFLVEFIDNSRRIYTAHKLKCGVTIQVGEHVLEECPSVLEDLNYDLMECLLVLPASVRSLVRRTKIWLNRNYSYGPVNNPKTVRHTTAHHFAGWLLCVRDNPEKTESIEIYDAAEYQKTRAHYNGGGLMLHELCHIIHQKVLPAGLNNPMVIEIYRVASESTKYTTVLRRDWALKDVEYDMAYCIVNYKEFFAEISVTYLADFYHEVDGAGSQDMAKCSPPFVSLAVIERIQNALSQNAKSGNINARGNSKYQIIEDTNRVLPHCNKFFPFTKGQLRLYDPRVYKCFEKLWDLIENWEDKDKRRCESCVWF</sequence>
<comment type="caution">
    <text evidence="2">The sequence shown here is derived from an EMBL/GenBank/DDBJ whole genome shotgun (WGS) entry which is preliminary data.</text>
</comment>
<evidence type="ECO:0000313" key="3">
    <source>
        <dbReference type="Proteomes" id="UP001516023"/>
    </source>
</evidence>
<dbReference type="SUPFAM" id="SSF55486">
    <property type="entry name" value="Metalloproteases ('zincins'), catalytic domain"/>
    <property type="match status" value="1"/>
</dbReference>
<feature type="compositionally biased region" description="Polar residues" evidence="1">
    <location>
        <begin position="23"/>
        <end position="33"/>
    </location>
</feature>
<dbReference type="Proteomes" id="UP001516023">
    <property type="component" value="Unassembled WGS sequence"/>
</dbReference>
<feature type="region of interest" description="Disordered" evidence="1">
    <location>
        <begin position="23"/>
        <end position="47"/>
    </location>
</feature>
<name>A0ABD3QDB2_9STRA</name>
<proteinExistence type="predicted"/>
<gene>
    <name evidence="2" type="ORF">HJC23_005037</name>
</gene>
<organism evidence="2 3">
    <name type="scientific">Cyclotella cryptica</name>
    <dbReference type="NCBI Taxonomy" id="29204"/>
    <lineage>
        <taxon>Eukaryota</taxon>
        <taxon>Sar</taxon>
        <taxon>Stramenopiles</taxon>
        <taxon>Ochrophyta</taxon>
        <taxon>Bacillariophyta</taxon>
        <taxon>Coscinodiscophyceae</taxon>
        <taxon>Thalassiosirophycidae</taxon>
        <taxon>Stephanodiscales</taxon>
        <taxon>Stephanodiscaceae</taxon>
        <taxon>Cyclotella</taxon>
    </lineage>
</organism>
<reference evidence="2 3" key="1">
    <citation type="journal article" date="2020" name="G3 (Bethesda)">
        <title>Improved Reference Genome for Cyclotella cryptica CCMP332, a Model for Cell Wall Morphogenesis, Salinity Adaptation, and Lipid Production in Diatoms (Bacillariophyta).</title>
        <authorList>
            <person name="Roberts W.R."/>
            <person name="Downey K.M."/>
            <person name="Ruck E.C."/>
            <person name="Traller J.C."/>
            <person name="Alverson A.J."/>
        </authorList>
    </citation>
    <scope>NUCLEOTIDE SEQUENCE [LARGE SCALE GENOMIC DNA]</scope>
    <source>
        <strain evidence="2 3">CCMP332</strain>
    </source>
</reference>
<protein>
    <submittedName>
        <fullName evidence="2">Uncharacterized protein</fullName>
    </submittedName>
</protein>
<keyword evidence="3" id="KW-1185">Reference proteome</keyword>
<accession>A0ABD3QDB2</accession>